<dbReference type="CDD" id="cd00364">
    <property type="entry name" value="Ribosomal_uS17"/>
    <property type="match status" value="1"/>
</dbReference>
<dbReference type="GO" id="GO:0022627">
    <property type="term" value="C:cytosolic small ribosomal subunit"/>
    <property type="evidence" value="ECO:0007669"/>
    <property type="project" value="TreeGrafter"/>
</dbReference>
<evidence type="ECO:0000256" key="4">
    <source>
        <dbReference type="ARBA" id="ARBA00022980"/>
    </source>
</evidence>
<sequence>MSKKIIQGLVVSDKMEKTVVVSVEGMKVHPIYQKRMRRHKKYKAHNELGAVLGDMVILEEVKPMSKDKKFIVKEIINKNGELK</sequence>
<reference evidence="7 8" key="1">
    <citation type="journal article" date="2015" name="Nature">
        <title>rRNA introns, odd ribosomes, and small enigmatic genomes across a large radiation of phyla.</title>
        <authorList>
            <person name="Brown C.T."/>
            <person name="Hug L.A."/>
            <person name="Thomas B.C."/>
            <person name="Sharon I."/>
            <person name="Castelle C.J."/>
            <person name="Singh A."/>
            <person name="Wilkins M.J."/>
            <person name="Williams K.H."/>
            <person name="Banfield J.F."/>
        </authorList>
    </citation>
    <scope>NUCLEOTIDE SEQUENCE [LARGE SCALE GENOMIC DNA]</scope>
</reference>
<dbReference type="GO" id="GO:0003735">
    <property type="term" value="F:structural constituent of ribosome"/>
    <property type="evidence" value="ECO:0007669"/>
    <property type="project" value="InterPro"/>
</dbReference>
<dbReference type="NCBIfam" id="NF004123">
    <property type="entry name" value="PRK05610.1"/>
    <property type="match status" value="1"/>
</dbReference>
<name>A0A0G0BJM8_UNCC3</name>
<dbReference type="InterPro" id="IPR019984">
    <property type="entry name" value="Ribosomal_uS17_bact/chlr"/>
</dbReference>
<dbReference type="GO" id="GO:0019843">
    <property type="term" value="F:rRNA binding"/>
    <property type="evidence" value="ECO:0007669"/>
    <property type="project" value="UniProtKB-UniRule"/>
</dbReference>
<gene>
    <name evidence="6" type="primary">rpsQ</name>
    <name evidence="7" type="ORF">UR67_C0004G0081</name>
</gene>
<accession>A0A0G0BJM8</accession>
<keyword evidence="5 6" id="KW-0687">Ribonucleoprotein</keyword>
<dbReference type="PATRIC" id="fig|1618350.3.peg.716"/>
<dbReference type="PANTHER" id="PTHR10744:SF1">
    <property type="entry name" value="SMALL RIBOSOMAL SUBUNIT PROTEIN US17M"/>
    <property type="match status" value="1"/>
</dbReference>
<dbReference type="Pfam" id="PF00366">
    <property type="entry name" value="Ribosomal_S17"/>
    <property type="match status" value="1"/>
</dbReference>
<proteinExistence type="inferred from homology"/>
<keyword evidence="3 6" id="KW-0694">RNA-binding</keyword>
<comment type="subunit">
    <text evidence="6">Part of the 30S ribosomal subunit.</text>
</comment>
<keyword evidence="2 6" id="KW-0699">rRNA-binding</keyword>
<dbReference type="InterPro" id="IPR012340">
    <property type="entry name" value="NA-bd_OB-fold"/>
</dbReference>
<dbReference type="PANTHER" id="PTHR10744">
    <property type="entry name" value="40S RIBOSOMAL PROTEIN S11 FAMILY MEMBER"/>
    <property type="match status" value="1"/>
</dbReference>
<dbReference type="InterPro" id="IPR000266">
    <property type="entry name" value="Ribosomal_uS17"/>
</dbReference>
<dbReference type="Proteomes" id="UP000034581">
    <property type="component" value="Unassembled WGS sequence"/>
</dbReference>
<dbReference type="EMBL" id="LBQB01000004">
    <property type="protein sequence ID" value="KKP69684.1"/>
    <property type="molecule type" value="Genomic_DNA"/>
</dbReference>
<comment type="function">
    <text evidence="6">One of the primary rRNA binding proteins, it binds specifically to the 5'-end of 16S ribosomal RNA.</text>
</comment>
<keyword evidence="4 6" id="KW-0689">Ribosomal protein</keyword>
<organism evidence="7 8">
    <name type="scientific">candidate division CPR3 bacterium GW2011_GWF2_35_18</name>
    <dbReference type="NCBI Taxonomy" id="1618350"/>
    <lineage>
        <taxon>Bacteria</taxon>
        <taxon>Bacteria division CPR3</taxon>
    </lineage>
</organism>
<evidence type="ECO:0000256" key="5">
    <source>
        <dbReference type="ARBA" id="ARBA00023274"/>
    </source>
</evidence>
<comment type="caution">
    <text evidence="7">The sequence shown here is derived from an EMBL/GenBank/DDBJ whole genome shotgun (WGS) entry which is preliminary data.</text>
</comment>
<dbReference type="AlphaFoldDB" id="A0A0G0BJM8"/>
<evidence type="ECO:0000313" key="8">
    <source>
        <dbReference type="Proteomes" id="UP000034581"/>
    </source>
</evidence>
<dbReference type="PRINTS" id="PR00973">
    <property type="entry name" value="RIBOSOMALS17"/>
</dbReference>
<evidence type="ECO:0000256" key="2">
    <source>
        <dbReference type="ARBA" id="ARBA00022730"/>
    </source>
</evidence>
<comment type="similarity">
    <text evidence="1 6">Belongs to the universal ribosomal protein uS17 family.</text>
</comment>
<evidence type="ECO:0000256" key="1">
    <source>
        <dbReference type="ARBA" id="ARBA00010254"/>
    </source>
</evidence>
<evidence type="ECO:0000313" key="7">
    <source>
        <dbReference type="EMBL" id="KKP69684.1"/>
    </source>
</evidence>
<dbReference type="STRING" id="1618350.UR67_C0004G0081"/>
<protein>
    <recommendedName>
        <fullName evidence="6">Small ribosomal subunit protein uS17</fullName>
    </recommendedName>
</protein>
<evidence type="ECO:0000256" key="3">
    <source>
        <dbReference type="ARBA" id="ARBA00022884"/>
    </source>
</evidence>
<dbReference type="SUPFAM" id="SSF50249">
    <property type="entry name" value="Nucleic acid-binding proteins"/>
    <property type="match status" value="1"/>
</dbReference>
<dbReference type="HAMAP" id="MF_01345_B">
    <property type="entry name" value="Ribosomal_uS17_B"/>
    <property type="match status" value="1"/>
</dbReference>
<dbReference type="GO" id="GO:0006412">
    <property type="term" value="P:translation"/>
    <property type="evidence" value="ECO:0007669"/>
    <property type="project" value="UniProtKB-UniRule"/>
</dbReference>
<evidence type="ECO:0000256" key="6">
    <source>
        <dbReference type="HAMAP-Rule" id="MF_01345"/>
    </source>
</evidence>
<dbReference type="Gene3D" id="2.40.50.140">
    <property type="entry name" value="Nucleic acid-binding proteins"/>
    <property type="match status" value="1"/>
</dbReference>